<gene>
    <name evidence="1" type="ORF">NC998_26355</name>
</gene>
<evidence type="ECO:0000313" key="1">
    <source>
        <dbReference type="EMBL" id="MEP0820617.1"/>
    </source>
</evidence>
<sequence>MAKQAGVGLFNVAGYWKRAYRGHCEKSAWFLLANLPSLGAAVHAY</sequence>
<evidence type="ECO:0000313" key="2">
    <source>
        <dbReference type="Proteomes" id="UP001464891"/>
    </source>
</evidence>
<dbReference type="Proteomes" id="UP001464891">
    <property type="component" value="Unassembled WGS sequence"/>
</dbReference>
<keyword evidence="2" id="KW-1185">Reference proteome</keyword>
<organism evidence="1 2">
    <name type="scientific">Trichocoleus desertorum GB2-A4</name>
    <dbReference type="NCBI Taxonomy" id="2933944"/>
    <lineage>
        <taxon>Bacteria</taxon>
        <taxon>Bacillati</taxon>
        <taxon>Cyanobacteriota</taxon>
        <taxon>Cyanophyceae</taxon>
        <taxon>Leptolyngbyales</taxon>
        <taxon>Trichocoleusaceae</taxon>
        <taxon>Trichocoleus</taxon>
    </lineage>
</organism>
<accession>A0ABV0JFQ6</accession>
<reference evidence="1 2" key="1">
    <citation type="submission" date="2022-04" db="EMBL/GenBank/DDBJ databases">
        <title>Positive selection, recombination, and allopatry shape intraspecific diversity of widespread and dominant cyanobacteria.</title>
        <authorList>
            <person name="Wei J."/>
            <person name="Shu W."/>
            <person name="Hu C."/>
        </authorList>
    </citation>
    <scope>NUCLEOTIDE SEQUENCE [LARGE SCALE GENOMIC DNA]</scope>
    <source>
        <strain evidence="1 2">GB2-A4</strain>
    </source>
</reference>
<protein>
    <submittedName>
        <fullName evidence="1">Uncharacterized protein</fullName>
    </submittedName>
</protein>
<comment type="caution">
    <text evidence="1">The sequence shown here is derived from an EMBL/GenBank/DDBJ whole genome shotgun (WGS) entry which is preliminary data.</text>
</comment>
<dbReference type="EMBL" id="JAMPKM010000036">
    <property type="protein sequence ID" value="MEP0820617.1"/>
    <property type="molecule type" value="Genomic_DNA"/>
</dbReference>
<name>A0ABV0JFQ6_9CYAN</name>
<proteinExistence type="predicted"/>